<evidence type="ECO:0000256" key="1">
    <source>
        <dbReference type="SAM" id="MobiDB-lite"/>
    </source>
</evidence>
<gene>
    <name evidence="2" type="ORF">RchiOBHm_Chr2g0096361</name>
</gene>
<keyword evidence="3" id="KW-1185">Reference proteome</keyword>
<organism evidence="2 3">
    <name type="scientific">Rosa chinensis</name>
    <name type="common">China rose</name>
    <dbReference type="NCBI Taxonomy" id="74649"/>
    <lineage>
        <taxon>Eukaryota</taxon>
        <taxon>Viridiplantae</taxon>
        <taxon>Streptophyta</taxon>
        <taxon>Embryophyta</taxon>
        <taxon>Tracheophyta</taxon>
        <taxon>Spermatophyta</taxon>
        <taxon>Magnoliopsida</taxon>
        <taxon>eudicotyledons</taxon>
        <taxon>Gunneridae</taxon>
        <taxon>Pentapetalae</taxon>
        <taxon>rosids</taxon>
        <taxon>fabids</taxon>
        <taxon>Rosales</taxon>
        <taxon>Rosaceae</taxon>
        <taxon>Rosoideae</taxon>
        <taxon>Rosoideae incertae sedis</taxon>
        <taxon>Rosa</taxon>
    </lineage>
</organism>
<feature type="compositionally biased region" description="Polar residues" evidence="1">
    <location>
        <begin position="1"/>
        <end position="10"/>
    </location>
</feature>
<protein>
    <submittedName>
        <fullName evidence="2">Uncharacterized protein</fullName>
    </submittedName>
</protein>
<dbReference type="AlphaFoldDB" id="A0A2P6RL25"/>
<evidence type="ECO:0000313" key="3">
    <source>
        <dbReference type="Proteomes" id="UP000238479"/>
    </source>
</evidence>
<sequence>MEQQRTVQQQDELEEMQHGPVPVDQLQKKKVEEGFPVANSYCSVWMLSIPLYCHHGINKLIPLERSISHGT</sequence>
<proteinExistence type="predicted"/>
<comment type="caution">
    <text evidence="2">The sequence shown here is derived from an EMBL/GenBank/DDBJ whole genome shotgun (WGS) entry which is preliminary data.</text>
</comment>
<dbReference type="Gramene" id="PRQ47130">
    <property type="protein sequence ID" value="PRQ47130"/>
    <property type="gene ID" value="RchiOBHm_Chr2g0096361"/>
</dbReference>
<accession>A0A2P6RL25</accession>
<feature type="region of interest" description="Disordered" evidence="1">
    <location>
        <begin position="1"/>
        <end position="22"/>
    </location>
</feature>
<evidence type="ECO:0000313" key="2">
    <source>
        <dbReference type="EMBL" id="PRQ47130.1"/>
    </source>
</evidence>
<dbReference type="Proteomes" id="UP000238479">
    <property type="component" value="Chromosome 2"/>
</dbReference>
<dbReference type="EMBL" id="PDCK01000040">
    <property type="protein sequence ID" value="PRQ47130.1"/>
    <property type="molecule type" value="Genomic_DNA"/>
</dbReference>
<name>A0A2P6RL25_ROSCH</name>
<reference evidence="2 3" key="1">
    <citation type="journal article" date="2018" name="Nat. Genet.">
        <title>The Rosa genome provides new insights in the design of modern roses.</title>
        <authorList>
            <person name="Bendahmane M."/>
        </authorList>
    </citation>
    <scope>NUCLEOTIDE SEQUENCE [LARGE SCALE GENOMIC DNA]</scope>
    <source>
        <strain evidence="3">cv. Old Blush</strain>
    </source>
</reference>